<evidence type="ECO:0000256" key="3">
    <source>
        <dbReference type="ARBA" id="ARBA00022692"/>
    </source>
</evidence>
<dbReference type="PANTHER" id="PTHR24243:SF233">
    <property type="entry name" value="THYROTROPIN-RELEASING HORMONE RECEPTOR"/>
    <property type="match status" value="1"/>
</dbReference>
<dbReference type="PANTHER" id="PTHR24243">
    <property type="entry name" value="G-PROTEIN COUPLED RECEPTOR"/>
    <property type="match status" value="1"/>
</dbReference>
<dbReference type="Proteomes" id="UP000694941">
    <property type="component" value="Unplaced"/>
</dbReference>
<dbReference type="Pfam" id="PF00001">
    <property type="entry name" value="7tm_1"/>
    <property type="match status" value="1"/>
</dbReference>
<dbReference type="InterPro" id="IPR000276">
    <property type="entry name" value="GPCR_Rhodpsn"/>
</dbReference>
<dbReference type="PROSITE" id="PS50262">
    <property type="entry name" value="G_PROTEIN_RECEP_F1_2"/>
    <property type="match status" value="1"/>
</dbReference>
<comment type="similarity">
    <text evidence="2 9">Belongs to the G-protein coupled receptor 1 family.</text>
</comment>
<evidence type="ECO:0000256" key="2">
    <source>
        <dbReference type="ARBA" id="ARBA00010663"/>
    </source>
</evidence>
<organism evidence="12 13">
    <name type="scientific">Limulus polyphemus</name>
    <name type="common">Atlantic horseshoe crab</name>
    <dbReference type="NCBI Taxonomy" id="6850"/>
    <lineage>
        <taxon>Eukaryota</taxon>
        <taxon>Metazoa</taxon>
        <taxon>Ecdysozoa</taxon>
        <taxon>Arthropoda</taxon>
        <taxon>Chelicerata</taxon>
        <taxon>Merostomata</taxon>
        <taxon>Xiphosura</taxon>
        <taxon>Limulidae</taxon>
        <taxon>Limulus</taxon>
    </lineage>
</organism>
<dbReference type="Gene3D" id="1.20.1070.10">
    <property type="entry name" value="Rhodopsin 7-helix transmembrane proteins"/>
    <property type="match status" value="1"/>
</dbReference>
<feature type="domain" description="G-protein coupled receptors family 1 profile" evidence="11">
    <location>
        <begin position="1"/>
        <end position="243"/>
    </location>
</feature>
<evidence type="ECO:0000313" key="12">
    <source>
        <dbReference type="Proteomes" id="UP000694941"/>
    </source>
</evidence>
<gene>
    <name evidence="13" type="primary">LOC106469723</name>
</gene>
<keyword evidence="5 9" id="KW-0297">G-protein coupled receptor</keyword>
<evidence type="ECO:0000256" key="8">
    <source>
        <dbReference type="ARBA" id="ARBA00023224"/>
    </source>
</evidence>
<reference evidence="13" key="1">
    <citation type="submission" date="2025-08" db="UniProtKB">
        <authorList>
            <consortium name="RefSeq"/>
        </authorList>
    </citation>
    <scope>IDENTIFICATION</scope>
    <source>
        <tissue evidence="13">Muscle</tissue>
    </source>
</reference>
<keyword evidence="12" id="KW-1185">Reference proteome</keyword>
<feature type="transmembrane region" description="Helical" evidence="10">
    <location>
        <begin position="221"/>
        <end position="246"/>
    </location>
</feature>
<feature type="transmembrane region" description="Helical" evidence="10">
    <location>
        <begin position="130"/>
        <end position="154"/>
    </location>
</feature>
<evidence type="ECO:0000256" key="1">
    <source>
        <dbReference type="ARBA" id="ARBA00004141"/>
    </source>
</evidence>
<keyword evidence="6 10" id="KW-0472">Membrane</keyword>
<dbReference type="InterPro" id="IPR017452">
    <property type="entry name" value="GPCR_Rhodpsn_7TM"/>
</dbReference>
<keyword evidence="8 9" id="KW-0807">Transducer</keyword>
<keyword evidence="3 9" id="KW-0812">Transmembrane</keyword>
<evidence type="ECO:0000256" key="7">
    <source>
        <dbReference type="ARBA" id="ARBA00023170"/>
    </source>
</evidence>
<comment type="subcellular location">
    <subcellularLocation>
        <location evidence="1">Membrane</location>
        <topology evidence="1">Multi-pass membrane protein</topology>
    </subcellularLocation>
</comment>
<feature type="transmembrane region" description="Helical" evidence="10">
    <location>
        <begin position="81"/>
        <end position="103"/>
    </location>
</feature>
<evidence type="ECO:0000256" key="5">
    <source>
        <dbReference type="ARBA" id="ARBA00023040"/>
    </source>
</evidence>
<sequence>SVKLNENTGGLIFEFFFTVLIELHSKPKVWLLGEGMCKAVPFVELIVAHGSILTILAISFERYYAICKPLKAGYKCTKKRALIIIFLVWVVSILVTSPILAIAEYAYVEYVDGSLVPVCLTQANSLWKKIYFIFISSVFFWVPLVVLLIIYGMITNQLVVDRNLFTSVAGNNQILARKQVVVMLVAVIACFFVCLLPFRTFTIWSIVASPEQVQSLGMEGYYVLLYFCRIMFYINSAINPILYNVISSNFREGFMRYSTSVRLSFSVPATALQ</sequence>
<feature type="non-terminal residue" evidence="13">
    <location>
        <position position="1"/>
    </location>
</feature>
<evidence type="ECO:0000256" key="9">
    <source>
        <dbReference type="RuleBase" id="RU000688"/>
    </source>
</evidence>
<name>A0ABM1BNQ4_LIMPO</name>
<dbReference type="RefSeq" id="XP_013785689.1">
    <property type="nucleotide sequence ID" value="XM_013930235.1"/>
</dbReference>
<keyword evidence="4 10" id="KW-1133">Transmembrane helix</keyword>
<feature type="transmembrane region" description="Helical" evidence="10">
    <location>
        <begin position="180"/>
        <end position="201"/>
    </location>
</feature>
<evidence type="ECO:0000313" key="13">
    <source>
        <dbReference type="RefSeq" id="XP_013785689.1"/>
    </source>
</evidence>
<dbReference type="PROSITE" id="PS00237">
    <property type="entry name" value="G_PROTEIN_RECEP_F1_1"/>
    <property type="match status" value="1"/>
</dbReference>
<dbReference type="GeneID" id="106469723"/>
<proteinExistence type="inferred from homology"/>
<evidence type="ECO:0000256" key="6">
    <source>
        <dbReference type="ARBA" id="ARBA00023136"/>
    </source>
</evidence>
<dbReference type="SUPFAM" id="SSF81321">
    <property type="entry name" value="Family A G protein-coupled receptor-like"/>
    <property type="match status" value="1"/>
</dbReference>
<evidence type="ECO:0000259" key="11">
    <source>
        <dbReference type="PROSITE" id="PS50262"/>
    </source>
</evidence>
<protein>
    <submittedName>
        <fullName evidence="13">Growth hormone secretagogue receptor type 1-like</fullName>
    </submittedName>
</protein>
<accession>A0ABM1BNQ4</accession>
<evidence type="ECO:0000256" key="4">
    <source>
        <dbReference type="ARBA" id="ARBA00022989"/>
    </source>
</evidence>
<dbReference type="PRINTS" id="PR00237">
    <property type="entry name" value="GPCRRHODOPSN"/>
</dbReference>
<evidence type="ECO:0000256" key="10">
    <source>
        <dbReference type="SAM" id="Phobius"/>
    </source>
</evidence>
<feature type="transmembrane region" description="Helical" evidence="10">
    <location>
        <begin position="39"/>
        <end position="60"/>
    </location>
</feature>
<keyword evidence="7 9" id="KW-0675">Receptor</keyword>